<keyword evidence="5 15" id="KW-0808">Transferase</keyword>
<evidence type="ECO:0000256" key="8">
    <source>
        <dbReference type="ARBA" id="ARBA00022777"/>
    </source>
</evidence>
<keyword evidence="12 13" id="KW-0472">Membrane</keyword>
<dbReference type="EMBL" id="MARB01000038">
    <property type="protein sequence ID" value="ODJ85713.1"/>
    <property type="molecule type" value="Genomic_DNA"/>
</dbReference>
<keyword evidence="7" id="KW-0547">Nucleotide-binding</keyword>
<evidence type="ECO:0000256" key="6">
    <source>
        <dbReference type="ARBA" id="ARBA00022692"/>
    </source>
</evidence>
<organism evidence="15 16">
    <name type="scientific">Candidatus Thiodiazotropha endolucinida</name>
    <dbReference type="NCBI Taxonomy" id="1655433"/>
    <lineage>
        <taxon>Bacteria</taxon>
        <taxon>Pseudomonadati</taxon>
        <taxon>Pseudomonadota</taxon>
        <taxon>Gammaproteobacteria</taxon>
        <taxon>Chromatiales</taxon>
        <taxon>Sedimenticolaceae</taxon>
        <taxon>Candidatus Thiodiazotropha</taxon>
    </lineage>
</organism>
<dbReference type="InterPro" id="IPR003661">
    <property type="entry name" value="HisK_dim/P_dom"/>
</dbReference>
<dbReference type="SMART" id="SM00387">
    <property type="entry name" value="HATPase_c"/>
    <property type="match status" value="1"/>
</dbReference>
<evidence type="ECO:0000256" key="11">
    <source>
        <dbReference type="ARBA" id="ARBA00023012"/>
    </source>
</evidence>
<evidence type="ECO:0000256" key="1">
    <source>
        <dbReference type="ARBA" id="ARBA00000085"/>
    </source>
</evidence>
<evidence type="ECO:0000256" key="3">
    <source>
        <dbReference type="ARBA" id="ARBA00012438"/>
    </source>
</evidence>
<dbReference type="Pfam" id="PF02518">
    <property type="entry name" value="HATPase_c"/>
    <property type="match status" value="1"/>
</dbReference>
<dbReference type="InterPro" id="IPR050428">
    <property type="entry name" value="TCS_sensor_his_kinase"/>
</dbReference>
<dbReference type="SMART" id="SM00388">
    <property type="entry name" value="HisKA"/>
    <property type="match status" value="1"/>
</dbReference>
<name>A0A7Z0VHJ5_9GAMM</name>
<keyword evidence="9" id="KW-0067">ATP-binding</keyword>
<dbReference type="InterPro" id="IPR003594">
    <property type="entry name" value="HATPase_dom"/>
</dbReference>
<dbReference type="InterPro" id="IPR005467">
    <property type="entry name" value="His_kinase_dom"/>
</dbReference>
<dbReference type="PROSITE" id="PS50109">
    <property type="entry name" value="HIS_KIN"/>
    <property type="match status" value="1"/>
</dbReference>
<evidence type="ECO:0000313" key="16">
    <source>
        <dbReference type="Proteomes" id="UP000094769"/>
    </source>
</evidence>
<evidence type="ECO:0000256" key="13">
    <source>
        <dbReference type="SAM" id="Phobius"/>
    </source>
</evidence>
<dbReference type="RefSeq" id="WP_069128360.1">
    <property type="nucleotide sequence ID" value="NZ_MARB01000038.1"/>
</dbReference>
<keyword evidence="4" id="KW-0597">Phosphoprotein</keyword>
<comment type="subcellular location">
    <subcellularLocation>
        <location evidence="2">Membrane</location>
        <topology evidence="2">Multi-pass membrane protein</topology>
    </subcellularLocation>
</comment>
<reference evidence="15 16" key="1">
    <citation type="submission" date="2016-06" db="EMBL/GenBank/DDBJ databases">
        <title>Genome sequence of endosymbiont of Candidatus Endolucinida thiodiazotropha.</title>
        <authorList>
            <person name="Poehlein A."/>
            <person name="Koenig S."/>
            <person name="Heiden S.E."/>
            <person name="Thuermer A."/>
            <person name="Voget S."/>
            <person name="Daniel R."/>
            <person name="Markert S."/>
            <person name="Gros O."/>
            <person name="Schweder T."/>
        </authorList>
    </citation>
    <scope>NUCLEOTIDE SEQUENCE [LARGE SCALE GENOMIC DNA]</scope>
    <source>
        <strain evidence="15 16">COS</strain>
    </source>
</reference>
<dbReference type="InterPro" id="IPR004358">
    <property type="entry name" value="Sig_transdc_His_kin-like_C"/>
</dbReference>
<dbReference type="GO" id="GO:0005886">
    <property type="term" value="C:plasma membrane"/>
    <property type="evidence" value="ECO:0007669"/>
    <property type="project" value="TreeGrafter"/>
</dbReference>
<accession>A0A7Z0VHJ5</accession>
<sequence>MQQTNNLSIRRRLLISLISTIVILWLISAYFVFLAAHHEVEEIYDATLAQESRILATLMLHEIEEDNEAREDLQNLVKELGEDFINDSASFKLFIDEFMADESEKDYLTLVPRDYTTGHRYEAKLAFLIKGVNGRTYLRSNLPTSFNTFTEGYNNQIVDGKLWRMYGLKEPSGQFHVQIGELMSVRQETVSEIVFNSLWPIIVSLPFIGLLIWIVVGGGLKPLQSIADKVKNRDPKSLESISTLGVPREVVPMVTSLNSLFRRVQRVLDNERRFTADAAHELRTPIAALKTLAQAKSLADEKNGHGNFLNQVVRGVDRATHLLEQLLTLARMDSRSLEHSHIDEVDLHGESINILASLGATALEKDIELAYEGEEHPVMVPGYTPGIQILLRNLIDNAIRYTPEKGEVTVLLNEHESDIKLVVTDTGPGIPEEKQQGLYQRFRRGEDANSQGSGLGLSIVKRIVDLHHATIEMANRSDRSGLTVTVSFPRAC</sequence>
<keyword evidence="16" id="KW-1185">Reference proteome</keyword>
<dbReference type="AlphaFoldDB" id="A0A7Z0VHJ5"/>
<dbReference type="OrthoDB" id="9809766at2"/>
<evidence type="ECO:0000256" key="9">
    <source>
        <dbReference type="ARBA" id="ARBA00022840"/>
    </source>
</evidence>
<dbReference type="GO" id="GO:0005524">
    <property type="term" value="F:ATP binding"/>
    <property type="evidence" value="ECO:0007669"/>
    <property type="project" value="UniProtKB-KW"/>
</dbReference>
<dbReference type="PRINTS" id="PR00344">
    <property type="entry name" value="BCTRLSENSOR"/>
</dbReference>
<evidence type="ECO:0000313" key="15">
    <source>
        <dbReference type="EMBL" id="ODJ85713.1"/>
    </source>
</evidence>
<protein>
    <recommendedName>
        <fullName evidence="3">histidine kinase</fullName>
        <ecNumber evidence="3">2.7.13.3</ecNumber>
    </recommendedName>
</protein>
<dbReference type="Pfam" id="PF00512">
    <property type="entry name" value="HisKA"/>
    <property type="match status" value="1"/>
</dbReference>
<keyword evidence="8" id="KW-0418">Kinase</keyword>
<evidence type="ECO:0000256" key="10">
    <source>
        <dbReference type="ARBA" id="ARBA00022989"/>
    </source>
</evidence>
<feature type="transmembrane region" description="Helical" evidence="13">
    <location>
        <begin position="198"/>
        <end position="220"/>
    </location>
</feature>
<feature type="domain" description="Histidine kinase" evidence="14">
    <location>
        <begin position="277"/>
        <end position="492"/>
    </location>
</feature>
<keyword evidence="6 13" id="KW-0812">Transmembrane</keyword>
<dbReference type="PANTHER" id="PTHR45436">
    <property type="entry name" value="SENSOR HISTIDINE KINASE YKOH"/>
    <property type="match status" value="1"/>
</dbReference>
<evidence type="ECO:0000256" key="7">
    <source>
        <dbReference type="ARBA" id="ARBA00022741"/>
    </source>
</evidence>
<dbReference type="InterPro" id="IPR036097">
    <property type="entry name" value="HisK_dim/P_sf"/>
</dbReference>
<evidence type="ECO:0000256" key="4">
    <source>
        <dbReference type="ARBA" id="ARBA00022553"/>
    </source>
</evidence>
<evidence type="ECO:0000256" key="5">
    <source>
        <dbReference type="ARBA" id="ARBA00022679"/>
    </source>
</evidence>
<dbReference type="Proteomes" id="UP000094769">
    <property type="component" value="Unassembled WGS sequence"/>
</dbReference>
<dbReference type="Gene3D" id="3.30.565.10">
    <property type="entry name" value="Histidine kinase-like ATPase, C-terminal domain"/>
    <property type="match status" value="1"/>
</dbReference>
<dbReference type="Gene3D" id="1.20.5.1040">
    <property type="entry name" value="Sensor protein qsec"/>
    <property type="match status" value="1"/>
</dbReference>
<keyword evidence="11" id="KW-0902">Two-component regulatory system</keyword>
<proteinExistence type="predicted"/>
<dbReference type="GO" id="GO:0000155">
    <property type="term" value="F:phosphorelay sensor kinase activity"/>
    <property type="evidence" value="ECO:0007669"/>
    <property type="project" value="InterPro"/>
</dbReference>
<dbReference type="EC" id="2.7.13.3" evidence="3"/>
<gene>
    <name evidence="15" type="primary">qseC_2</name>
    <name evidence="15" type="ORF">CODIS_40500</name>
</gene>
<evidence type="ECO:0000256" key="12">
    <source>
        <dbReference type="ARBA" id="ARBA00023136"/>
    </source>
</evidence>
<evidence type="ECO:0000259" key="14">
    <source>
        <dbReference type="PROSITE" id="PS50109"/>
    </source>
</evidence>
<keyword evidence="10 13" id="KW-1133">Transmembrane helix</keyword>
<evidence type="ECO:0000256" key="2">
    <source>
        <dbReference type="ARBA" id="ARBA00004141"/>
    </source>
</evidence>
<comment type="catalytic activity">
    <reaction evidence="1">
        <text>ATP + protein L-histidine = ADP + protein N-phospho-L-histidine.</text>
        <dbReference type="EC" id="2.7.13.3"/>
    </reaction>
</comment>
<dbReference type="Gene3D" id="1.10.287.130">
    <property type="match status" value="1"/>
</dbReference>
<dbReference type="SUPFAM" id="SSF47384">
    <property type="entry name" value="Homodimeric domain of signal transducing histidine kinase"/>
    <property type="match status" value="1"/>
</dbReference>
<dbReference type="CDD" id="cd00082">
    <property type="entry name" value="HisKA"/>
    <property type="match status" value="1"/>
</dbReference>
<dbReference type="PANTHER" id="PTHR45436:SF14">
    <property type="entry name" value="SENSOR PROTEIN QSEC"/>
    <property type="match status" value="1"/>
</dbReference>
<comment type="caution">
    <text evidence="15">The sequence shown here is derived from an EMBL/GenBank/DDBJ whole genome shotgun (WGS) entry which is preliminary data.</text>
</comment>
<dbReference type="SUPFAM" id="SSF55874">
    <property type="entry name" value="ATPase domain of HSP90 chaperone/DNA topoisomerase II/histidine kinase"/>
    <property type="match status" value="1"/>
</dbReference>
<feature type="transmembrane region" description="Helical" evidence="13">
    <location>
        <begin position="12"/>
        <end position="33"/>
    </location>
</feature>
<dbReference type="FunFam" id="1.10.287.130:FF:000035">
    <property type="entry name" value="Two-component sensor histidine kinase"/>
    <property type="match status" value="1"/>
</dbReference>
<dbReference type="InterPro" id="IPR036890">
    <property type="entry name" value="HATPase_C_sf"/>
</dbReference>